<evidence type="ECO:0000259" key="10">
    <source>
        <dbReference type="SMART" id="SM00481"/>
    </source>
</evidence>
<dbReference type="InterPro" id="IPR029398">
    <property type="entry name" value="PolB_thumb"/>
</dbReference>
<dbReference type="NCBIfam" id="NF006375">
    <property type="entry name" value="PRK08609.1"/>
    <property type="match status" value="1"/>
</dbReference>
<feature type="domain" description="Helix-hairpin-helix DNA-binding motif class 1" evidence="9">
    <location>
        <begin position="88"/>
        <end position="107"/>
    </location>
</feature>
<dbReference type="Gene3D" id="3.20.20.140">
    <property type="entry name" value="Metal-dependent hydrolases"/>
    <property type="match status" value="1"/>
</dbReference>
<keyword evidence="5" id="KW-0548">Nucleotidyltransferase</keyword>
<dbReference type="Gene3D" id="1.10.150.110">
    <property type="entry name" value="DNA polymerase beta, N-terminal domain-like"/>
    <property type="match status" value="1"/>
</dbReference>
<dbReference type="InterPro" id="IPR003583">
    <property type="entry name" value="Hlx-hairpin-Hlx_DNA-bd_motif"/>
</dbReference>
<dbReference type="InterPro" id="IPR037160">
    <property type="entry name" value="DNA_Pol_thumb_sf"/>
</dbReference>
<comment type="cofactor">
    <cofactor evidence="1">
        <name>Mg(2+)</name>
        <dbReference type="ChEBI" id="CHEBI:18420"/>
    </cofactor>
</comment>
<dbReference type="PIRSF" id="PIRSF005047">
    <property type="entry name" value="UCP005047_YshC"/>
    <property type="match status" value="1"/>
</dbReference>
<comment type="catalytic activity">
    <reaction evidence="8">
        <text>DNA(n) + a 2'-deoxyribonucleoside 5'-triphosphate = DNA(n+1) + diphosphate</text>
        <dbReference type="Rhea" id="RHEA:22508"/>
        <dbReference type="Rhea" id="RHEA-COMP:17339"/>
        <dbReference type="Rhea" id="RHEA-COMP:17340"/>
        <dbReference type="ChEBI" id="CHEBI:33019"/>
        <dbReference type="ChEBI" id="CHEBI:61560"/>
        <dbReference type="ChEBI" id="CHEBI:173112"/>
        <dbReference type="EC" id="2.7.7.7"/>
    </reaction>
</comment>
<evidence type="ECO:0000259" key="9">
    <source>
        <dbReference type="SMART" id="SM00278"/>
    </source>
</evidence>
<evidence type="ECO:0000256" key="8">
    <source>
        <dbReference type="ARBA" id="ARBA00049244"/>
    </source>
</evidence>
<evidence type="ECO:0000256" key="4">
    <source>
        <dbReference type="ARBA" id="ARBA00022679"/>
    </source>
</evidence>
<dbReference type="InterPro" id="IPR043519">
    <property type="entry name" value="NT_sf"/>
</dbReference>
<dbReference type="InterPro" id="IPR002054">
    <property type="entry name" value="DNA-dir_DNA_pol_X"/>
</dbReference>
<proteinExistence type="predicted"/>
<reference evidence="12 13" key="1">
    <citation type="submission" date="2021-01" db="EMBL/GenBank/DDBJ databases">
        <title>Genomic Encyclopedia of Type Strains, Phase IV (KMG-IV): sequencing the most valuable type-strain genomes for metagenomic binning, comparative biology and taxonomic classification.</title>
        <authorList>
            <person name="Goeker M."/>
        </authorList>
    </citation>
    <scope>NUCLEOTIDE SEQUENCE [LARGE SCALE GENOMIC DNA]</scope>
    <source>
        <strain evidence="12 13">DSM 25540</strain>
    </source>
</reference>
<dbReference type="Proteomes" id="UP000741863">
    <property type="component" value="Unassembled WGS sequence"/>
</dbReference>
<comment type="caution">
    <text evidence="12">The sequence shown here is derived from an EMBL/GenBank/DDBJ whole genome shotgun (WGS) entry which is preliminary data.</text>
</comment>
<evidence type="ECO:0000256" key="5">
    <source>
        <dbReference type="ARBA" id="ARBA00022695"/>
    </source>
</evidence>
<dbReference type="Gene3D" id="3.30.210.10">
    <property type="entry name" value="DNA polymerase, thumb domain"/>
    <property type="match status" value="1"/>
</dbReference>
<evidence type="ECO:0000256" key="2">
    <source>
        <dbReference type="ARBA" id="ARBA00012417"/>
    </source>
</evidence>
<protein>
    <recommendedName>
        <fullName evidence="2">DNA-directed DNA polymerase</fullName>
        <ecNumber evidence="2">2.7.7.7</ecNumber>
    </recommendedName>
</protein>
<dbReference type="SMART" id="SM00483">
    <property type="entry name" value="POLXc"/>
    <property type="match status" value="1"/>
</dbReference>
<dbReference type="SMART" id="SM00278">
    <property type="entry name" value="HhH1"/>
    <property type="match status" value="2"/>
</dbReference>
<evidence type="ECO:0000259" key="11">
    <source>
        <dbReference type="SMART" id="SM00483"/>
    </source>
</evidence>
<dbReference type="CDD" id="cd07436">
    <property type="entry name" value="PHP_PolX"/>
    <property type="match status" value="1"/>
</dbReference>
<keyword evidence="4" id="KW-0808">Transferase</keyword>
<dbReference type="Pfam" id="PF14520">
    <property type="entry name" value="HHH_5"/>
    <property type="match status" value="1"/>
</dbReference>
<evidence type="ECO:0000313" key="13">
    <source>
        <dbReference type="Proteomes" id="UP000741863"/>
    </source>
</evidence>
<dbReference type="RefSeq" id="WP_204695839.1">
    <property type="nucleotide sequence ID" value="NZ_JAFBEC010000002.1"/>
</dbReference>
<dbReference type="Gene3D" id="3.30.460.10">
    <property type="entry name" value="Beta Polymerase, domain 2"/>
    <property type="match status" value="1"/>
</dbReference>
<keyword evidence="6" id="KW-0235">DNA replication</keyword>
<feature type="domain" description="Helix-hairpin-helix DNA-binding motif class 1" evidence="9">
    <location>
        <begin position="123"/>
        <end position="142"/>
    </location>
</feature>
<organism evidence="12 13">
    <name type="scientific">Geomicrobium sediminis</name>
    <dbReference type="NCBI Taxonomy" id="1347788"/>
    <lineage>
        <taxon>Bacteria</taxon>
        <taxon>Bacillati</taxon>
        <taxon>Bacillota</taxon>
        <taxon>Bacilli</taxon>
        <taxon>Bacillales</taxon>
        <taxon>Geomicrobium</taxon>
    </lineage>
</organism>
<dbReference type="Pfam" id="PF02811">
    <property type="entry name" value="PHP"/>
    <property type="match status" value="1"/>
</dbReference>
<dbReference type="EC" id="2.7.7.7" evidence="2"/>
<dbReference type="CDD" id="cd00141">
    <property type="entry name" value="NT_POLXc"/>
    <property type="match status" value="1"/>
</dbReference>
<gene>
    <name evidence="12" type="ORF">JOD17_000866</name>
</gene>
<feature type="domain" description="DNA-directed DNA polymerase X" evidence="11">
    <location>
        <begin position="1"/>
        <end position="314"/>
    </location>
</feature>
<keyword evidence="13" id="KW-1185">Reference proteome</keyword>
<dbReference type="SMART" id="SM00481">
    <property type="entry name" value="POLIIIAc"/>
    <property type="match status" value="1"/>
</dbReference>
<dbReference type="Pfam" id="PF14716">
    <property type="entry name" value="HHH_8"/>
    <property type="match status" value="1"/>
</dbReference>
<evidence type="ECO:0000256" key="1">
    <source>
        <dbReference type="ARBA" id="ARBA00001946"/>
    </source>
</evidence>
<accession>A0ABS2P8N5</accession>
<dbReference type="InterPro" id="IPR050243">
    <property type="entry name" value="PHP_phosphatase"/>
</dbReference>
<keyword evidence="7" id="KW-0239">DNA-directed DNA polymerase</keyword>
<dbReference type="PANTHER" id="PTHR36928">
    <property type="entry name" value="PHOSPHATASE YCDX-RELATED"/>
    <property type="match status" value="1"/>
</dbReference>
<evidence type="ECO:0000256" key="7">
    <source>
        <dbReference type="ARBA" id="ARBA00022932"/>
    </source>
</evidence>
<dbReference type="InterPro" id="IPR003141">
    <property type="entry name" value="Pol/His_phosphatase_N"/>
</dbReference>
<keyword evidence="3" id="KW-0237">DNA synthesis</keyword>
<dbReference type="EMBL" id="JAFBEC010000002">
    <property type="protein sequence ID" value="MBM7631774.1"/>
    <property type="molecule type" value="Genomic_DNA"/>
</dbReference>
<dbReference type="Pfam" id="PF14791">
    <property type="entry name" value="DNA_pol_B_thumb"/>
    <property type="match status" value="1"/>
</dbReference>
<dbReference type="InterPro" id="IPR004013">
    <property type="entry name" value="PHP_dom"/>
</dbReference>
<dbReference type="InterPro" id="IPR027421">
    <property type="entry name" value="DNA_pol_lamdba_lyase_dom_sf"/>
</dbReference>
<feature type="domain" description="Polymerase/histidinol phosphatase N-terminal" evidence="10">
    <location>
        <begin position="336"/>
        <end position="415"/>
    </location>
</feature>
<dbReference type="InterPro" id="IPR047967">
    <property type="entry name" value="PolX_PHP"/>
</dbReference>
<dbReference type="SUPFAM" id="SSF89550">
    <property type="entry name" value="PHP domain-like"/>
    <property type="match status" value="1"/>
</dbReference>
<dbReference type="PANTHER" id="PTHR36928:SF1">
    <property type="entry name" value="PHOSPHATASE YCDX-RELATED"/>
    <property type="match status" value="1"/>
</dbReference>
<evidence type="ECO:0000256" key="3">
    <source>
        <dbReference type="ARBA" id="ARBA00022634"/>
    </source>
</evidence>
<sequence>MDKKAVIKTLETIAVYMEIAGENPFKTSAYRKAAQVLEREERTLEEIEKPEDLTGIGKGTAGVITELKETGETAVLNDLKERVPAGLPSLLQLPSLGGKKINKLYKELGITDVDALKQACEQEQVQALAGFGKKSEEKILAALEEVGKRPDRLPVAFMLDVAEQVEEELRSFTGITRFERAGSLRRVKETIRDADYVISTTQPDDVREQLKSLRDTYEVIADGDTKVSLTLEKEYRVNVDFRLVNDEEFATALHHFTGSKDHHLLMRKRAKDLGQKINEYGVEDLNEEKLHQFETEEQFFHHFDLHYIPPEAREGTIELDWFKEDRPLIEKRDIVSDLHMHTVWSDGANSIKEMALAARDQGYSYIVITDHSKYLQVANGLTEERLLRQIEEIKAVNEEVEGIHIFAGTEMDIKPDGTLDFDDEILSQLDFVIASIHSSFQQSQETLHERLDSALKNPYVHLIAHPTGRIIGQRPGYDVDVDWLIERASETNTALELNANPNRLDLTADSLRKARDKGVRVAVNTDAHRKEMLNHMSVGVSTCKKAFLTREDVINTYSLEQFKQYIGEKRRRFQ</sequence>
<dbReference type="Gene3D" id="1.10.150.20">
    <property type="entry name" value="5' to 3' exonuclease, C-terminal subdomain"/>
    <property type="match status" value="1"/>
</dbReference>
<name>A0ABS2P8N5_9BACL</name>
<dbReference type="InterPro" id="IPR016195">
    <property type="entry name" value="Pol/histidinol_Pase-like"/>
</dbReference>
<dbReference type="SUPFAM" id="SSF47802">
    <property type="entry name" value="DNA polymerase beta, N-terminal domain-like"/>
    <property type="match status" value="1"/>
</dbReference>
<evidence type="ECO:0000256" key="6">
    <source>
        <dbReference type="ARBA" id="ARBA00022705"/>
    </source>
</evidence>
<dbReference type="InterPro" id="IPR022311">
    <property type="entry name" value="PolX-like"/>
</dbReference>
<evidence type="ECO:0000313" key="12">
    <source>
        <dbReference type="EMBL" id="MBM7631774.1"/>
    </source>
</evidence>
<dbReference type="InterPro" id="IPR010996">
    <property type="entry name" value="HHH_MUS81"/>
</dbReference>
<dbReference type="SUPFAM" id="SSF81301">
    <property type="entry name" value="Nucleotidyltransferase"/>
    <property type="match status" value="1"/>
</dbReference>